<dbReference type="Proteomes" id="UP000325440">
    <property type="component" value="Unassembled WGS sequence"/>
</dbReference>
<feature type="region of interest" description="Disordered" evidence="1">
    <location>
        <begin position="255"/>
        <end position="302"/>
    </location>
</feature>
<accession>A0A5E4MXX3</accession>
<protein>
    <submittedName>
        <fullName evidence="2">Uncharacterized protein</fullName>
    </submittedName>
</protein>
<proteinExistence type="predicted"/>
<reference evidence="2 3" key="1">
    <citation type="submission" date="2019-08" db="EMBL/GenBank/DDBJ databases">
        <authorList>
            <person name="Alioto T."/>
            <person name="Alioto T."/>
            <person name="Gomez Garrido J."/>
        </authorList>
    </citation>
    <scope>NUCLEOTIDE SEQUENCE [LARGE SCALE GENOMIC DNA]</scope>
</reference>
<dbReference type="EMBL" id="CABPRJ010001442">
    <property type="protein sequence ID" value="VVC37180.1"/>
    <property type="molecule type" value="Genomic_DNA"/>
</dbReference>
<evidence type="ECO:0000313" key="2">
    <source>
        <dbReference type="EMBL" id="VVC37180.1"/>
    </source>
</evidence>
<evidence type="ECO:0000313" key="3">
    <source>
        <dbReference type="Proteomes" id="UP000325440"/>
    </source>
</evidence>
<dbReference type="AlphaFoldDB" id="A0A5E4MXX3"/>
<keyword evidence="3" id="KW-1185">Reference proteome</keyword>
<evidence type="ECO:0000256" key="1">
    <source>
        <dbReference type="SAM" id="MobiDB-lite"/>
    </source>
</evidence>
<gene>
    <name evidence="2" type="ORF">CINCED_3A007038</name>
</gene>
<organism evidence="2 3">
    <name type="scientific">Cinara cedri</name>
    <dbReference type="NCBI Taxonomy" id="506608"/>
    <lineage>
        <taxon>Eukaryota</taxon>
        <taxon>Metazoa</taxon>
        <taxon>Ecdysozoa</taxon>
        <taxon>Arthropoda</taxon>
        <taxon>Hexapoda</taxon>
        <taxon>Insecta</taxon>
        <taxon>Pterygota</taxon>
        <taxon>Neoptera</taxon>
        <taxon>Paraneoptera</taxon>
        <taxon>Hemiptera</taxon>
        <taxon>Sternorrhyncha</taxon>
        <taxon>Aphidomorpha</taxon>
        <taxon>Aphidoidea</taxon>
        <taxon>Aphididae</taxon>
        <taxon>Lachninae</taxon>
        <taxon>Cinara</taxon>
    </lineage>
</organism>
<sequence length="558" mass="62734">MSSGKNNRTADSSSSVIGTRTVMKKTCFCCPQMAVEQTPKKTGCKVTKKTRKKTNSSVDRVLRSKNNIQTRRVPRDLVNLGTNILDTSIVLRNDNYTARKNKISNKYSRLSEPKIITSYQYSKDQYFKIEILKGNRKQIEEFEEVTNVEESNKRCLINLTMAQSQVLHDGGCLLIKKGIFPVDVKLTKINDPASQVVSKKNYNGEIIINNVINVKKYSEPSSETKSKINSSTERITNFTKLPEQTNQIVKNLQTPKLVKNKKKHSNNSKTEENDIATAEPKRKRFEARSEVSESMSKKKGNRVRKLVINQGDSTIQKKQVCTNVNVLSPFKVHCNNSKRKLKNSSSTTVVNNEKKITQSSKLNGPLKANVNNNVKCIRSVGRSNPIENEILPASSNTPIIKVGRSNPIENEILPTSNTPIIKVGRSNPIENEILPASNTPIIKVGRSNPIENEILPASSTPIIKVCRSNPIENEILPASNTPIIKVYDTSLIDKMIIENIEENEKITEDINTEEDSVLLVEDDPVNCNTPRRWLQEIKTITKVTTIIKTREIPAEQEK</sequence>
<name>A0A5E4MXX3_9HEMI</name>